<dbReference type="InterPro" id="IPR036249">
    <property type="entry name" value="Thioredoxin-like_sf"/>
</dbReference>
<evidence type="ECO:0000256" key="7">
    <source>
        <dbReference type="SAM" id="SignalP"/>
    </source>
</evidence>
<keyword evidence="5" id="KW-0676">Redox-active center</keyword>
<evidence type="ECO:0000259" key="8">
    <source>
        <dbReference type="PROSITE" id="PS51352"/>
    </source>
</evidence>
<dbReference type="PANTHER" id="PTHR45663:SF11">
    <property type="entry name" value="GEO12009P1"/>
    <property type="match status" value="1"/>
</dbReference>
<keyword evidence="7" id="KW-0732">Signal</keyword>
<dbReference type="Pfam" id="PF00085">
    <property type="entry name" value="Thioredoxin"/>
    <property type="match status" value="1"/>
</dbReference>
<organism evidence="9 10">
    <name type="scientific">Phocaeicola faecium</name>
    <dbReference type="NCBI Taxonomy" id="2762213"/>
    <lineage>
        <taxon>Bacteria</taxon>
        <taxon>Pseudomonadati</taxon>
        <taxon>Bacteroidota</taxon>
        <taxon>Bacteroidia</taxon>
        <taxon>Bacteroidales</taxon>
        <taxon>Bacteroidaceae</taxon>
        <taxon>Phocaeicola</taxon>
    </lineage>
</organism>
<dbReference type="PRINTS" id="PR00421">
    <property type="entry name" value="THIOREDOXIN"/>
</dbReference>
<keyword evidence="10" id="KW-1185">Reference proteome</keyword>
<dbReference type="Gene3D" id="3.40.30.10">
    <property type="entry name" value="Glutaredoxin"/>
    <property type="match status" value="1"/>
</dbReference>
<reference evidence="9 10" key="1">
    <citation type="submission" date="2020-08" db="EMBL/GenBank/DDBJ databases">
        <title>A Genomic Blueprint of the Chicken Gut Microbiome.</title>
        <authorList>
            <person name="Gilroy R."/>
            <person name="Ravi A."/>
            <person name="Getino M."/>
            <person name="Pursley I."/>
            <person name="Horton D.L."/>
            <person name="Alikhan N.-F."/>
            <person name="Baker D."/>
            <person name="Gharbi K."/>
            <person name="Hall N."/>
            <person name="Watson M."/>
            <person name="Adriaenssens E.M."/>
            <person name="Foster-Nyarko E."/>
            <person name="Jarju S."/>
            <person name="Secka A."/>
            <person name="Antonio M."/>
            <person name="Oren A."/>
            <person name="Chaudhuri R."/>
            <person name="La Ragione R.M."/>
            <person name="Hildebrand F."/>
            <person name="Pallen M.J."/>
        </authorList>
    </citation>
    <scope>NUCLEOTIDE SEQUENCE [LARGE SCALE GENOMIC DNA]</scope>
    <source>
        <strain evidence="9 10">Sa1YUN3</strain>
    </source>
</reference>
<evidence type="ECO:0000313" key="9">
    <source>
        <dbReference type="EMBL" id="MBD8002166.1"/>
    </source>
</evidence>
<dbReference type="InterPro" id="IPR005746">
    <property type="entry name" value="Thioredoxin"/>
</dbReference>
<proteinExistence type="inferred from homology"/>
<accession>A0ABR8VCM3</accession>
<dbReference type="RefSeq" id="WP_191710154.1">
    <property type="nucleotide sequence ID" value="NZ_JACSPQ010000006.1"/>
</dbReference>
<name>A0ABR8VCM3_9BACT</name>
<keyword evidence="4" id="KW-1015">Disulfide bond</keyword>
<feature type="chain" id="PRO_5045282508" description="Thioredoxin" evidence="7">
    <location>
        <begin position="20"/>
        <end position="160"/>
    </location>
</feature>
<dbReference type="InterPro" id="IPR017937">
    <property type="entry name" value="Thioredoxin_CS"/>
</dbReference>
<dbReference type="SUPFAM" id="SSF52833">
    <property type="entry name" value="Thioredoxin-like"/>
    <property type="match status" value="1"/>
</dbReference>
<evidence type="ECO:0000256" key="3">
    <source>
        <dbReference type="ARBA" id="ARBA00022982"/>
    </source>
</evidence>
<feature type="signal peptide" evidence="7">
    <location>
        <begin position="1"/>
        <end position="19"/>
    </location>
</feature>
<dbReference type="EMBL" id="JACSPQ010000006">
    <property type="protein sequence ID" value="MBD8002166.1"/>
    <property type="molecule type" value="Genomic_DNA"/>
</dbReference>
<protein>
    <recommendedName>
        <fullName evidence="6">Thioredoxin</fullName>
    </recommendedName>
</protein>
<evidence type="ECO:0000256" key="2">
    <source>
        <dbReference type="ARBA" id="ARBA00022448"/>
    </source>
</evidence>
<feature type="domain" description="Thioredoxin" evidence="8">
    <location>
        <begin position="23"/>
        <end position="157"/>
    </location>
</feature>
<keyword evidence="3" id="KW-0249">Electron transport</keyword>
<comment type="similarity">
    <text evidence="1">Belongs to the thioredoxin family.</text>
</comment>
<sequence>MKKFIFFALAILAVNTACGSSTNHNDNTKTEKNMETTENGKVIHLNKADFLTKVYNYEKNPNEWKYEGDKPAIVDFYATWCGPCKMIAPLLEEMAKEYDGQIVIYKVDTDKEPELSAAFGIRSIPTLLFIPAEGEPQIGQGAMPKATLKKAIDEFLLGKK</sequence>
<keyword evidence="2" id="KW-0813">Transport</keyword>
<evidence type="ECO:0000256" key="1">
    <source>
        <dbReference type="ARBA" id="ARBA00008987"/>
    </source>
</evidence>
<dbReference type="PROSITE" id="PS51352">
    <property type="entry name" value="THIOREDOXIN_2"/>
    <property type="match status" value="1"/>
</dbReference>
<dbReference type="PROSITE" id="PS00194">
    <property type="entry name" value="THIOREDOXIN_1"/>
    <property type="match status" value="1"/>
</dbReference>
<dbReference type="PANTHER" id="PTHR45663">
    <property type="entry name" value="GEO12009P1"/>
    <property type="match status" value="1"/>
</dbReference>
<dbReference type="Proteomes" id="UP000616346">
    <property type="component" value="Unassembled WGS sequence"/>
</dbReference>
<evidence type="ECO:0000313" key="10">
    <source>
        <dbReference type="Proteomes" id="UP000616346"/>
    </source>
</evidence>
<comment type="caution">
    <text evidence="9">The sequence shown here is derived from an EMBL/GenBank/DDBJ whole genome shotgun (WGS) entry which is preliminary data.</text>
</comment>
<dbReference type="CDD" id="cd02947">
    <property type="entry name" value="TRX_family"/>
    <property type="match status" value="1"/>
</dbReference>
<dbReference type="NCBIfam" id="TIGR01068">
    <property type="entry name" value="thioredoxin"/>
    <property type="match status" value="1"/>
</dbReference>
<evidence type="ECO:0000256" key="6">
    <source>
        <dbReference type="NCBIfam" id="TIGR01068"/>
    </source>
</evidence>
<evidence type="ECO:0000256" key="5">
    <source>
        <dbReference type="ARBA" id="ARBA00023284"/>
    </source>
</evidence>
<evidence type="ECO:0000256" key="4">
    <source>
        <dbReference type="ARBA" id="ARBA00023157"/>
    </source>
</evidence>
<dbReference type="InterPro" id="IPR013766">
    <property type="entry name" value="Thioredoxin_domain"/>
</dbReference>
<gene>
    <name evidence="9" type="primary">trxA</name>
    <name evidence="9" type="ORF">H9626_08050</name>
</gene>